<evidence type="ECO:0000256" key="4">
    <source>
        <dbReference type="ARBA" id="ARBA00022692"/>
    </source>
</evidence>
<accession>A0A0Q0YUG2</accession>
<evidence type="ECO:0000256" key="6">
    <source>
        <dbReference type="ARBA" id="ARBA00023136"/>
    </source>
</evidence>
<evidence type="ECO:0000256" key="1">
    <source>
        <dbReference type="ARBA" id="ARBA00004651"/>
    </source>
</evidence>
<dbReference type="Proteomes" id="UP000050488">
    <property type="component" value="Unassembled WGS sequence"/>
</dbReference>
<comment type="subcellular location">
    <subcellularLocation>
        <location evidence="1">Cell membrane</location>
        <topology evidence="1">Multi-pass membrane protein</topology>
    </subcellularLocation>
</comment>
<dbReference type="InterPro" id="IPR051907">
    <property type="entry name" value="DoxX-like_oxidoreductase"/>
</dbReference>
<feature type="transmembrane region" description="Helical" evidence="7">
    <location>
        <begin position="12"/>
        <end position="30"/>
    </location>
</feature>
<dbReference type="RefSeq" id="WP_055178328.1">
    <property type="nucleotide sequence ID" value="NZ_JAUSQY010000001.1"/>
</dbReference>
<organism evidence="8 9">
    <name type="scientific">Corynebacterium lowii</name>
    <dbReference type="NCBI Taxonomy" id="1544413"/>
    <lineage>
        <taxon>Bacteria</taxon>
        <taxon>Bacillati</taxon>
        <taxon>Actinomycetota</taxon>
        <taxon>Actinomycetes</taxon>
        <taxon>Mycobacteriales</taxon>
        <taxon>Corynebacteriaceae</taxon>
        <taxon>Corynebacterium</taxon>
    </lineage>
</organism>
<keyword evidence="6 7" id="KW-0472">Membrane</keyword>
<comment type="similarity">
    <text evidence="2">Belongs to the DoxX family.</text>
</comment>
<dbReference type="PATRIC" id="fig|1544413.3.peg.1748"/>
<dbReference type="AlphaFoldDB" id="A0A0Q0YUG2"/>
<proteinExistence type="inferred from homology"/>
<dbReference type="PANTHER" id="PTHR33452">
    <property type="entry name" value="OXIDOREDUCTASE CATD-RELATED"/>
    <property type="match status" value="1"/>
</dbReference>
<keyword evidence="3" id="KW-1003">Cell membrane</keyword>
<name>A0A0Q0YUG2_9CORY</name>
<dbReference type="OrthoDB" id="1122432at2"/>
<reference evidence="8 9" key="1">
    <citation type="submission" date="2015-10" db="EMBL/GenBank/DDBJ databases">
        <title>Corynebacteirum lowii and Corynebacterium oculi species nova, derived from human clinical disease and and emended description of Corynebacterium mastiditis.</title>
        <authorList>
            <person name="Bernard K."/>
            <person name="Pacheco A.L."/>
            <person name="Mcdougall C."/>
            <person name="Burtx T."/>
            <person name="Weibe D."/>
            <person name="Tyler S."/>
            <person name="Olson A.B."/>
            <person name="Cnockaert M."/>
            <person name="Eguchi H."/>
            <person name="Kuwahara T."/>
            <person name="Nakayama-Imaohji H."/>
            <person name="Boudewijins M."/>
            <person name="Van Hoecke F."/>
            <person name="Bernier A.-M."/>
            <person name="Vandamme P."/>
        </authorList>
    </citation>
    <scope>NUCLEOTIDE SEQUENCE [LARGE SCALE GENOMIC DNA]</scope>
    <source>
        <strain evidence="8 9">NML 130206</strain>
    </source>
</reference>
<keyword evidence="9" id="KW-1185">Reference proteome</keyword>
<feature type="transmembrane region" description="Helical" evidence="7">
    <location>
        <begin position="67"/>
        <end position="91"/>
    </location>
</feature>
<evidence type="ECO:0000313" key="8">
    <source>
        <dbReference type="EMBL" id="KQB85997.1"/>
    </source>
</evidence>
<evidence type="ECO:0000256" key="3">
    <source>
        <dbReference type="ARBA" id="ARBA00022475"/>
    </source>
</evidence>
<gene>
    <name evidence="8" type="ORF">Clow_01739</name>
</gene>
<dbReference type="InterPro" id="IPR032808">
    <property type="entry name" value="DoxX"/>
</dbReference>
<keyword evidence="5 7" id="KW-1133">Transmembrane helix</keyword>
<keyword evidence="4 7" id="KW-0812">Transmembrane</keyword>
<evidence type="ECO:0000256" key="7">
    <source>
        <dbReference type="SAM" id="Phobius"/>
    </source>
</evidence>
<protein>
    <submittedName>
        <fullName evidence="8">DoxX</fullName>
    </submittedName>
</protein>
<sequence>MDRPAIRDGALLIFRLVLGLIFVAHGWQIFMVTGLTETTGQFSAWGVPQPALSAWIAGIAQLAGGVLLVIGLLTTVVAGALALLIVAAIYFVHLTPDLTALEYPVVMLVSLLMIVVFGSGRASVDGILTR</sequence>
<dbReference type="PANTHER" id="PTHR33452:SF1">
    <property type="entry name" value="INNER MEMBRANE PROTEIN YPHA-RELATED"/>
    <property type="match status" value="1"/>
</dbReference>
<evidence type="ECO:0000313" key="9">
    <source>
        <dbReference type="Proteomes" id="UP000050488"/>
    </source>
</evidence>
<dbReference type="GO" id="GO:0005886">
    <property type="term" value="C:plasma membrane"/>
    <property type="evidence" value="ECO:0007669"/>
    <property type="project" value="UniProtKB-SubCell"/>
</dbReference>
<evidence type="ECO:0000256" key="2">
    <source>
        <dbReference type="ARBA" id="ARBA00006679"/>
    </source>
</evidence>
<dbReference type="Pfam" id="PF07681">
    <property type="entry name" value="DoxX"/>
    <property type="match status" value="1"/>
</dbReference>
<feature type="transmembrane region" description="Helical" evidence="7">
    <location>
        <begin position="103"/>
        <end position="124"/>
    </location>
</feature>
<comment type="caution">
    <text evidence="8">The sequence shown here is derived from an EMBL/GenBank/DDBJ whole genome shotgun (WGS) entry which is preliminary data.</text>
</comment>
<dbReference type="STRING" id="1544413.Clow_01739"/>
<evidence type="ECO:0000256" key="5">
    <source>
        <dbReference type="ARBA" id="ARBA00022989"/>
    </source>
</evidence>
<dbReference type="EMBL" id="LKEV01000005">
    <property type="protein sequence ID" value="KQB85997.1"/>
    <property type="molecule type" value="Genomic_DNA"/>
</dbReference>